<reference evidence="6" key="4">
    <citation type="submission" date="2023-12" db="EMBL/GenBank/DDBJ databases">
        <authorList>
            <person name="Sun Q."/>
            <person name="Inoue M."/>
        </authorList>
    </citation>
    <scope>NUCLEOTIDE SEQUENCE</scope>
    <source>
        <strain evidence="6">JCM 10667</strain>
    </source>
</reference>
<evidence type="ECO:0000313" key="6">
    <source>
        <dbReference type="EMBL" id="GAA0565458.1"/>
    </source>
</evidence>
<dbReference type="EMBL" id="BAAAHD010000025">
    <property type="protein sequence ID" value="GAA0565458.1"/>
    <property type="molecule type" value="Genomic_DNA"/>
</dbReference>
<evidence type="ECO:0000256" key="4">
    <source>
        <dbReference type="ARBA" id="ARBA00022840"/>
    </source>
</evidence>
<dbReference type="SMART" id="SM00382">
    <property type="entry name" value="AAA"/>
    <property type="match status" value="1"/>
</dbReference>
<dbReference type="InterPro" id="IPR017871">
    <property type="entry name" value="ABC_transporter-like_CS"/>
</dbReference>
<dbReference type="RefSeq" id="WP_184883543.1">
    <property type="nucleotide sequence ID" value="NZ_BAAAHD010000025.1"/>
</dbReference>
<dbReference type="PANTHER" id="PTHR43776:SF7">
    <property type="entry name" value="D,D-DIPEPTIDE TRANSPORT ATP-BINDING PROTEIN DDPF-RELATED"/>
    <property type="match status" value="1"/>
</dbReference>
<dbReference type="EMBL" id="JACHMV010000001">
    <property type="protein sequence ID" value="MBB4774713.1"/>
    <property type="molecule type" value="Genomic_DNA"/>
</dbReference>
<dbReference type="Proteomes" id="UP000549343">
    <property type="component" value="Unassembled WGS sequence"/>
</dbReference>
<sequence length="336" mass="36413">MAGTGKAHLRSAGAVLRAEDLVVEFPLRGGKRVHAVSGVDFDILPGETLALVGESGSGKSTTAKAIVQLEKPTAGHVHFEGDDLTVLRSGALRQVRSRLQMVFQDPIASLNPWREVLDIVAEPLQIWRRGTRREQLDAARAAMRSVGLDPETMGGRRASELSGGQCQRVSIARALMLEPRVVICDEPVAALDVSVQAQILNLLGDLKAQLDLSMLFISHDLAVVRMVSDRVMVMYLGKICEVASAASLYEAPSHPYTTLLLGSIPRLGQAPAAPGYGLGTEIPSPVDPPSGCRFRTRCPLATDLCTKEEPVLKEIAKDHYVACHHRNQRRPDADQR</sequence>
<dbReference type="NCBIfam" id="TIGR01727">
    <property type="entry name" value="oligo_HPY"/>
    <property type="match status" value="1"/>
</dbReference>
<dbReference type="GO" id="GO:0005524">
    <property type="term" value="F:ATP binding"/>
    <property type="evidence" value="ECO:0007669"/>
    <property type="project" value="UniProtKB-KW"/>
</dbReference>
<dbReference type="InterPro" id="IPR003593">
    <property type="entry name" value="AAA+_ATPase"/>
</dbReference>
<evidence type="ECO:0000259" key="5">
    <source>
        <dbReference type="PROSITE" id="PS50893"/>
    </source>
</evidence>
<accession>A0A7W7MXI1</accession>
<dbReference type="PANTHER" id="PTHR43776">
    <property type="entry name" value="TRANSPORT ATP-BINDING PROTEIN"/>
    <property type="match status" value="1"/>
</dbReference>
<comment type="caution">
    <text evidence="7">The sequence shown here is derived from an EMBL/GenBank/DDBJ whole genome shotgun (WGS) entry which is preliminary data.</text>
</comment>
<protein>
    <submittedName>
        <fullName evidence="6">ATP-binding cassette domain-containing protein</fullName>
    </submittedName>
    <submittedName>
        <fullName evidence="7">Peptide/nickel transport system ATP-binding protein</fullName>
    </submittedName>
</protein>
<dbReference type="FunFam" id="3.40.50.300:FF:000016">
    <property type="entry name" value="Oligopeptide ABC transporter ATP-binding component"/>
    <property type="match status" value="1"/>
</dbReference>
<gene>
    <name evidence="7" type="ORF">F4557_003131</name>
    <name evidence="6" type="ORF">GCM10009546_29580</name>
</gene>
<evidence type="ECO:0000313" key="7">
    <source>
        <dbReference type="EMBL" id="MBB4774713.1"/>
    </source>
</evidence>
<dbReference type="GO" id="GO:0055085">
    <property type="term" value="P:transmembrane transport"/>
    <property type="evidence" value="ECO:0007669"/>
    <property type="project" value="UniProtKB-ARBA"/>
</dbReference>
<dbReference type="PROSITE" id="PS00211">
    <property type="entry name" value="ABC_TRANSPORTER_1"/>
    <property type="match status" value="1"/>
</dbReference>
<keyword evidence="4 7" id="KW-0067">ATP-binding</keyword>
<dbReference type="Pfam" id="PF08352">
    <property type="entry name" value="oligo_HPY"/>
    <property type="match status" value="1"/>
</dbReference>
<dbReference type="SUPFAM" id="SSF52540">
    <property type="entry name" value="P-loop containing nucleoside triphosphate hydrolases"/>
    <property type="match status" value="1"/>
</dbReference>
<evidence type="ECO:0000256" key="1">
    <source>
        <dbReference type="ARBA" id="ARBA00005417"/>
    </source>
</evidence>
<dbReference type="CDD" id="cd03257">
    <property type="entry name" value="ABC_NikE_OppD_transporters"/>
    <property type="match status" value="1"/>
</dbReference>
<dbReference type="GO" id="GO:0015833">
    <property type="term" value="P:peptide transport"/>
    <property type="evidence" value="ECO:0007669"/>
    <property type="project" value="InterPro"/>
</dbReference>
<dbReference type="InterPro" id="IPR013563">
    <property type="entry name" value="Oligopep_ABC_C"/>
</dbReference>
<evidence type="ECO:0000313" key="8">
    <source>
        <dbReference type="Proteomes" id="UP000549343"/>
    </source>
</evidence>
<organism evidence="7 8">
    <name type="scientific">Actinomadura livida</name>
    <dbReference type="NCBI Taxonomy" id="79909"/>
    <lineage>
        <taxon>Bacteria</taxon>
        <taxon>Bacillati</taxon>
        <taxon>Actinomycetota</taxon>
        <taxon>Actinomycetes</taxon>
        <taxon>Streptosporangiales</taxon>
        <taxon>Thermomonosporaceae</taxon>
        <taxon>Actinomadura</taxon>
    </lineage>
</organism>
<dbReference type="GO" id="GO:0016887">
    <property type="term" value="F:ATP hydrolysis activity"/>
    <property type="evidence" value="ECO:0007669"/>
    <property type="project" value="InterPro"/>
</dbReference>
<reference evidence="6" key="1">
    <citation type="journal article" date="2014" name="Int. J. Syst. Evol. Microbiol.">
        <title>Complete genome of a new Firmicutes species belonging to the dominant human colonic microbiota ('Ruminococcus bicirculans') reveals two chromosomes and a selective capacity to utilize plant glucans.</title>
        <authorList>
            <consortium name="NISC Comparative Sequencing Program"/>
            <person name="Wegmann U."/>
            <person name="Louis P."/>
            <person name="Goesmann A."/>
            <person name="Henrissat B."/>
            <person name="Duncan S.H."/>
            <person name="Flint H.J."/>
        </authorList>
    </citation>
    <scope>NUCLEOTIDE SEQUENCE</scope>
    <source>
        <strain evidence="6">JCM 10667</strain>
    </source>
</reference>
<comment type="similarity">
    <text evidence="1">Belongs to the ABC transporter superfamily.</text>
</comment>
<evidence type="ECO:0000256" key="2">
    <source>
        <dbReference type="ARBA" id="ARBA00022448"/>
    </source>
</evidence>
<keyword evidence="3" id="KW-0547">Nucleotide-binding</keyword>
<evidence type="ECO:0000313" key="9">
    <source>
        <dbReference type="Proteomes" id="UP001501427"/>
    </source>
</evidence>
<keyword evidence="2" id="KW-0813">Transport</keyword>
<dbReference type="PROSITE" id="PS50893">
    <property type="entry name" value="ABC_TRANSPORTER_2"/>
    <property type="match status" value="1"/>
</dbReference>
<feature type="domain" description="ABC transporter" evidence="5">
    <location>
        <begin position="16"/>
        <end position="261"/>
    </location>
</feature>
<dbReference type="InterPro" id="IPR027417">
    <property type="entry name" value="P-loop_NTPase"/>
</dbReference>
<keyword evidence="9" id="KW-1185">Reference proteome</keyword>
<dbReference type="Pfam" id="PF00005">
    <property type="entry name" value="ABC_tran"/>
    <property type="match status" value="1"/>
</dbReference>
<dbReference type="AlphaFoldDB" id="A0A7W7MXI1"/>
<dbReference type="InterPro" id="IPR003439">
    <property type="entry name" value="ABC_transporter-like_ATP-bd"/>
</dbReference>
<dbReference type="Proteomes" id="UP001501427">
    <property type="component" value="Unassembled WGS sequence"/>
</dbReference>
<dbReference type="InterPro" id="IPR050319">
    <property type="entry name" value="ABC_transp_ATP-bind"/>
</dbReference>
<dbReference type="Gene3D" id="3.40.50.300">
    <property type="entry name" value="P-loop containing nucleotide triphosphate hydrolases"/>
    <property type="match status" value="1"/>
</dbReference>
<reference evidence="7 8" key="3">
    <citation type="submission" date="2020-08" db="EMBL/GenBank/DDBJ databases">
        <title>Sequencing the genomes of 1000 actinobacteria strains.</title>
        <authorList>
            <person name="Klenk H.-P."/>
        </authorList>
    </citation>
    <scope>NUCLEOTIDE SEQUENCE [LARGE SCALE GENOMIC DNA]</scope>
    <source>
        <strain evidence="7 8">DSM 44772</strain>
    </source>
</reference>
<evidence type="ECO:0000256" key="3">
    <source>
        <dbReference type="ARBA" id="ARBA00022741"/>
    </source>
</evidence>
<reference evidence="9" key="2">
    <citation type="journal article" date="2019" name="Int. J. Syst. Evol. Microbiol.">
        <title>The Global Catalogue of Microorganisms (GCM) 10K type strain sequencing project: providing services to taxonomists for standard genome sequencing and annotation.</title>
        <authorList>
            <consortium name="The Broad Institute Genomics Platform"/>
            <consortium name="The Broad Institute Genome Sequencing Center for Infectious Disease"/>
            <person name="Wu L."/>
            <person name="Ma J."/>
        </authorList>
    </citation>
    <scope>NUCLEOTIDE SEQUENCE [LARGE SCALE GENOMIC DNA]</scope>
    <source>
        <strain evidence="9">JCM 10667</strain>
    </source>
</reference>
<proteinExistence type="inferred from homology"/>
<name>A0A7W7MXI1_9ACTN</name>